<protein>
    <submittedName>
        <fullName evidence="2">Glycosyltransferase</fullName>
    </submittedName>
</protein>
<dbReference type="PANTHER" id="PTHR12526">
    <property type="entry name" value="GLYCOSYLTRANSFERASE"/>
    <property type="match status" value="1"/>
</dbReference>
<dbReference type="PANTHER" id="PTHR12526:SF600">
    <property type="entry name" value="GLYCOSYL TRANSFERASE GROUP 1"/>
    <property type="match status" value="1"/>
</dbReference>
<keyword evidence="3" id="KW-1185">Reference proteome</keyword>
<dbReference type="Pfam" id="PF13692">
    <property type="entry name" value="Glyco_trans_1_4"/>
    <property type="match status" value="1"/>
</dbReference>
<dbReference type="RefSeq" id="WP_157566029.1">
    <property type="nucleotide sequence ID" value="NZ_WQKZ01000003.1"/>
</dbReference>
<dbReference type="AlphaFoldDB" id="A0A7K1TFP4"/>
<accession>A0A7K1TFP4</accession>
<dbReference type="Gene3D" id="3.40.50.2000">
    <property type="entry name" value="Glycogen Phosphorylase B"/>
    <property type="match status" value="2"/>
</dbReference>
<sequence>MHILQLCFRVPYPPHDGGAIAMYETARGLAEAGHRVTVLAVNTPKHHQPATALDHLGPNVRLVPVDVDTRLKPLRALKNLLFSNLPYNLERFISSVLLAKLVELVLTEEVDVVQFEGTFVAWYAGQLSQELTARKTDTAQWPQFVLRAHNVEYTILEMLASRAGNPLKNWYLQKLATRLKSFEKDMLHRVDAVAAITEEDALRLRSMFYARLPAPVNAETGAALPGGGQGPIFAAIPASFDLGALPPLAAPPQPRTVFVIGSLNWQPNLEGLDWFLREIWPQAHAELPELELHVAGSHPPAHLTARPKGQDNVFIHGFVESAPAFMQQYELMLVPLLSGGGMRVKVVEGLALGKPILSTTLGAEGIATRDGENILLRDAPAAWLQALRDYYHGRLPVAAIGQAAARTAHDLYDTRQVTQRLLALYEQVLRAQAQPAPLPSC</sequence>
<evidence type="ECO:0000313" key="3">
    <source>
        <dbReference type="Proteomes" id="UP000441336"/>
    </source>
</evidence>
<dbReference type="InterPro" id="IPR028098">
    <property type="entry name" value="Glyco_trans_4-like_N"/>
</dbReference>
<dbReference type="CDD" id="cd03801">
    <property type="entry name" value="GT4_PimA-like"/>
    <property type="match status" value="1"/>
</dbReference>
<feature type="domain" description="Glycosyltransferase subfamily 4-like N-terminal" evidence="1">
    <location>
        <begin position="17"/>
        <end position="209"/>
    </location>
</feature>
<keyword evidence="2" id="KW-0808">Transferase</keyword>
<comment type="caution">
    <text evidence="2">The sequence shown here is derived from an EMBL/GenBank/DDBJ whole genome shotgun (WGS) entry which is preliminary data.</text>
</comment>
<dbReference type="Proteomes" id="UP000441336">
    <property type="component" value="Unassembled WGS sequence"/>
</dbReference>
<dbReference type="GO" id="GO:0016757">
    <property type="term" value="F:glycosyltransferase activity"/>
    <property type="evidence" value="ECO:0007669"/>
    <property type="project" value="UniProtKB-ARBA"/>
</dbReference>
<dbReference type="EMBL" id="WQKZ01000003">
    <property type="protein sequence ID" value="MVN77208.1"/>
    <property type="molecule type" value="Genomic_DNA"/>
</dbReference>
<dbReference type="Pfam" id="PF13579">
    <property type="entry name" value="Glyco_trans_4_4"/>
    <property type="match status" value="1"/>
</dbReference>
<organism evidence="2 3">
    <name type="scientific">Hymenobacter ginkgonis</name>
    <dbReference type="NCBI Taxonomy" id="2682976"/>
    <lineage>
        <taxon>Bacteria</taxon>
        <taxon>Pseudomonadati</taxon>
        <taxon>Bacteroidota</taxon>
        <taxon>Cytophagia</taxon>
        <taxon>Cytophagales</taxon>
        <taxon>Hymenobacteraceae</taxon>
        <taxon>Hymenobacter</taxon>
    </lineage>
</organism>
<gene>
    <name evidence="2" type="ORF">GO988_12810</name>
</gene>
<dbReference type="SUPFAM" id="SSF53756">
    <property type="entry name" value="UDP-Glycosyltransferase/glycogen phosphorylase"/>
    <property type="match status" value="1"/>
</dbReference>
<evidence type="ECO:0000259" key="1">
    <source>
        <dbReference type="Pfam" id="PF13579"/>
    </source>
</evidence>
<proteinExistence type="predicted"/>
<evidence type="ECO:0000313" key="2">
    <source>
        <dbReference type="EMBL" id="MVN77208.1"/>
    </source>
</evidence>
<reference evidence="2 3" key="1">
    <citation type="submission" date="2019-12" db="EMBL/GenBank/DDBJ databases">
        <title>Hymenobacter sp. HMF4947 Genome sequencing and assembly.</title>
        <authorList>
            <person name="Kang H."/>
            <person name="Cha I."/>
            <person name="Kim H."/>
            <person name="Joh K."/>
        </authorList>
    </citation>
    <scope>NUCLEOTIDE SEQUENCE [LARGE SCALE GENOMIC DNA]</scope>
    <source>
        <strain evidence="2 3">HMF4947</strain>
    </source>
</reference>
<name>A0A7K1TFP4_9BACT</name>